<gene>
    <name evidence="2" type="ORF">PSTG_16917</name>
</gene>
<feature type="chain" id="PRO_5005548885" evidence="1">
    <location>
        <begin position="23"/>
        <end position="735"/>
    </location>
</feature>
<keyword evidence="3" id="KW-1185">Reference proteome</keyword>
<dbReference type="Proteomes" id="UP000054564">
    <property type="component" value="Unassembled WGS sequence"/>
</dbReference>
<name>A0A0L0URC3_9BASI</name>
<accession>A0A0L0URC3</accession>
<dbReference type="EMBL" id="AJIL01000314">
    <property type="protein sequence ID" value="KNE89623.1"/>
    <property type="molecule type" value="Genomic_DNA"/>
</dbReference>
<keyword evidence="1" id="KW-0732">Signal</keyword>
<dbReference type="OrthoDB" id="10289791at2759"/>
<evidence type="ECO:0000313" key="3">
    <source>
        <dbReference type="Proteomes" id="UP000054564"/>
    </source>
</evidence>
<protein>
    <submittedName>
        <fullName evidence="2">Uncharacterized protein</fullName>
    </submittedName>
</protein>
<proteinExistence type="predicted"/>
<reference evidence="3" key="1">
    <citation type="submission" date="2014-03" db="EMBL/GenBank/DDBJ databases">
        <title>The Genome Sequence of Puccinia striiformis f. sp. tritici PST-78.</title>
        <authorList>
            <consortium name="The Broad Institute Genome Sequencing Platform"/>
            <person name="Cuomo C."/>
            <person name="Hulbert S."/>
            <person name="Chen X."/>
            <person name="Walker B."/>
            <person name="Young S.K."/>
            <person name="Zeng Q."/>
            <person name="Gargeya S."/>
            <person name="Fitzgerald M."/>
            <person name="Haas B."/>
            <person name="Abouelleil A."/>
            <person name="Alvarado L."/>
            <person name="Arachchi H.M."/>
            <person name="Berlin A.M."/>
            <person name="Chapman S.B."/>
            <person name="Goldberg J."/>
            <person name="Griggs A."/>
            <person name="Gujja S."/>
            <person name="Hansen M."/>
            <person name="Howarth C."/>
            <person name="Imamovic A."/>
            <person name="Larimer J."/>
            <person name="McCowan C."/>
            <person name="Montmayeur A."/>
            <person name="Murphy C."/>
            <person name="Neiman D."/>
            <person name="Pearson M."/>
            <person name="Priest M."/>
            <person name="Roberts A."/>
            <person name="Saif S."/>
            <person name="Shea T."/>
            <person name="Sisk P."/>
            <person name="Sykes S."/>
            <person name="Wortman J."/>
            <person name="Nusbaum C."/>
            <person name="Birren B."/>
        </authorList>
    </citation>
    <scope>NUCLEOTIDE SEQUENCE [LARGE SCALE GENOMIC DNA]</scope>
    <source>
        <strain evidence="3">race PST-78</strain>
    </source>
</reference>
<sequence length="735" mass="83893">MFGSTFLSLLVLILEFTEQITSAPAPSFGSHELGDPLFRPPGYIEVQDPLASIGEPSAESVVDALRYAGFTLTEGELKVKERPVSDQLVQTNKHQDYKDLGPSHSQHQIPRRVKHVHAVGPSGSKENVRQQSTNEVDQTISLTRSNLEQKQTQIENFALRLPKDEWMTQLIDSYTTKFSATLRGLHPKPNQIQFVYTWKYLEGLPIVLTKMDGTDLTSTAFSWICNSNKSYMERDQLIQSFKSLITFVIKDHFTMLENLNVDTEAIRSRTQMITGWVYDEILDPSIGFPIMGNLRDEAVLRVLIESFKSLITLVVTDHCQILENLQVDAETIKTRNQMITGWVYDEILNPPIGYPIMGSLRGEVVLRVLRREEPSFRKLNGFLAHYFGQLEPRPSPKALTSILINCWYFSTNSQIGERLVNNQAHLIALKEQIEENASIPNASNFLSQFLSCPSHPEHRMPKRVKHVHAVGPSKGNVKEKSTNEVDHTISMTRSNLQQNRMPIENIALRLPQEEWMTQLIDSFTTKFSETLHGLHPKPNQIQFAYTRKYLKGLPIVLTRMEALDSTSTAFSWIFNPDESYMERDQLVQSFKTLITLVITDHSQILENLQVDTETIKSRNQMITGWVYDEILNPSIGYPIMGNLRGEVVHRVVYQKEPAFRKLNGFLAHYLGRLEPQPSPRSLTSILINCWYFSKDSQIGAELVNNQAHLIALKDQIEKNASIPNASYFLSKYLFK</sequence>
<feature type="signal peptide" evidence="1">
    <location>
        <begin position="1"/>
        <end position="22"/>
    </location>
</feature>
<organism evidence="2 3">
    <name type="scientific">Puccinia striiformis f. sp. tritici PST-78</name>
    <dbReference type="NCBI Taxonomy" id="1165861"/>
    <lineage>
        <taxon>Eukaryota</taxon>
        <taxon>Fungi</taxon>
        <taxon>Dikarya</taxon>
        <taxon>Basidiomycota</taxon>
        <taxon>Pucciniomycotina</taxon>
        <taxon>Pucciniomycetes</taxon>
        <taxon>Pucciniales</taxon>
        <taxon>Pucciniaceae</taxon>
        <taxon>Puccinia</taxon>
    </lineage>
</organism>
<evidence type="ECO:0000313" key="2">
    <source>
        <dbReference type="EMBL" id="KNE89623.1"/>
    </source>
</evidence>
<comment type="caution">
    <text evidence="2">The sequence shown here is derived from an EMBL/GenBank/DDBJ whole genome shotgun (WGS) entry which is preliminary data.</text>
</comment>
<dbReference type="AlphaFoldDB" id="A0A0L0URC3"/>
<evidence type="ECO:0000256" key="1">
    <source>
        <dbReference type="SAM" id="SignalP"/>
    </source>
</evidence>